<organism evidence="2 3">
    <name type="scientific">Autumnicola edwardsiae</name>
    <dbReference type="NCBI Taxonomy" id="3075594"/>
    <lineage>
        <taxon>Bacteria</taxon>
        <taxon>Pseudomonadati</taxon>
        <taxon>Bacteroidota</taxon>
        <taxon>Flavobacteriia</taxon>
        <taxon>Flavobacteriales</taxon>
        <taxon>Flavobacteriaceae</taxon>
        <taxon>Autumnicola</taxon>
    </lineage>
</organism>
<gene>
    <name evidence="2" type="ORF">RM529_01750</name>
</gene>
<accession>A0ABU3CR72</accession>
<feature type="signal peptide" evidence="1">
    <location>
        <begin position="1"/>
        <end position="22"/>
    </location>
</feature>
<proteinExistence type="predicted"/>
<keyword evidence="3" id="KW-1185">Reference proteome</keyword>
<evidence type="ECO:0000313" key="2">
    <source>
        <dbReference type="EMBL" id="MDT0648849.1"/>
    </source>
</evidence>
<dbReference type="Proteomes" id="UP001248819">
    <property type="component" value="Unassembled WGS sequence"/>
</dbReference>
<keyword evidence="1" id="KW-0732">Signal</keyword>
<evidence type="ECO:0008006" key="4">
    <source>
        <dbReference type="Google" id="ProtNLM"/>
    </source>
</evidence>
<feature type="chain" id="PRO_5047336916" description="Outer membrane protein beta-barrel domain-containing protein" evidence="1">
    <location>
        <begin position="23"/>
        <end position="228"/>
    </location>
</feature>
<evidence type="ECO:0000256" key="1">
    <source>
        <dbReference type="SAM" id="SignalP"/>
    </source>
</evidence>
<dbReference type="EMBL" id="JAVRHP010000004">
    <property type="protein sequence ID" value="MDT0648849.1"/>
    <property type="molecule type" value="Genomic_DNA"/>
</dbReference>
<reference evidence="2 3" key="1">
    <citation type="submission" date="2023-09" db="EMBL/GenBank/DDBJ databases">
        <authorList>
            <person name="Rey-Velasco X."/>
        </authorList>
    </citation>
    <scope>NUCLEOTIDE SEQUENCE [LARGE SCALE GENOMIC DNA]</scope>
    <source>
        <strain evidence="2 3">F297</strain>
    </source>
</reference>
<comment type="caution">
    <text evidence="2">The sequence shown here is derived from an EMBL/GenBank/DDBJ whole genome shotgun (WGS) entry which is preliminary data.</text>
</comment>
<dbReference type="RefSeq" id="WP_311483027.1">
    <property type="nucleotide sequence ID" value="NZ_JAVRHP010000004.1"/>
</dbReference>
<evidence type="ECO:0000313" key="3">
    <source>
        <dbReference type="Proteomes" id="UP001248819"/>
    </source>
</evidence>
<protein>
    <recommendedName>
        <fullName evidence="4">Outer membrane protein beta-barrel domain-containing protein</fullName>
    </recommendedName>
</protein>
<name>A0ABU3CR72_9FLAO</name>
<sequence length="228" mass="25603">MKRAIQIFSTTLLLIFTSVVSAQEVGEEYYFTEDKPKVRPFRIGGKLGYPNLIGGNLEYVTPLLRHKLSVSVDYSTLKSDWIVPEEDNADEESSDELDFTYMEGGLNYYLFSPGKGLYVGASYGSIQIKGEMMFFSENSDRTEPGTADIDFSNGSFNVKLGAKLGGLFYFRPEIGYRFTPLPESYEIEVVFDDGYTEMQETPPLDIDSSPQDLIYKGLIANIGFGFSF</sequence>